<evidence type="ECO:0000256" key="5">
    <source>
        <dbReference type="SAM" id="Phobius"/>
    </source>
</evidence>
<evidence type="ECO:0000259" key="6">
    <source>
        <dbReference type="Pfam" id="PF01420"/>
    </source>
</evidence>
<dbReference type="PANTHER" id="PTHR43140:SF1">
    <property type="entry name" value="TYPE I RESTRICTION ENZYME ECOKI SPECIFICITY SUBUNIT"/>
    <property type="match status" value="1"/>
</dbReference>
<dbReference type="Pfam" id="PF01420">
    <property type="entry name" value="Methylase_S"/>
    <property type="match status" value="2"/>
</dbReference>
<accession>A0A482PPY6</accession>
<dbReference type="RefSeq" id="WP_012907418.1">
    <property type="nucleotide sequence ID" value="NZ_CAJTBI010000044.1"/>
</dbReference>
<protein>
    <recommendedName>
        <fullName evidence="6">Type I restriction modification DNA specificity domain-containing protein</fullName>
    </recommendedName>
</protein>
<dbReference type="CDD" id="cd17517">
    <property type="entry name" value="RMtype1_S_EcoKI_StySPI-TRD2-CR2_like"/>
    <property type="match status" value="1"/>
</dbReference>
<keyword evidence="5" id="KW-0812">Transmembrane</keyword>
<keyword evidence="2" id="KW-0680">Restriction system</keyword>
<dbReference type="Gene3D" id="3.90.220.20">
    <property type="entry name" value="DNA methylase specificity domains"/>
    <property type="match status" value="2"/>
</dbReference>
<dbReference type="REBASE" id="307241">
    <property type="entry name" value="S.Cro100ORF13345P"/>
</dbReference>
<feature type="domain" description="Type I restriction modification DNA specificity" evidence="6">
    <location>
        <begin position="222"/>
        <end position="405"/>
    </location>
</feature>
<evidence type="ECO:0000313" key="7">
    <source>
        <dbReference type="EMBL" id="QBY29736.1"/>
    </source>
</evidence>
<dbReference type="EMBL" id="CP038008">
    <property type="protein sequence ID" value="QBY29736.1"/>
    <property type="molecule type" value="Genomic_DNA"/>
</dbReference>
<dbReference type="PANTHER" id="PTHR43140">
    <property type="entry name" value="TYPE-1 RESTRICTION ENZYME ECOKI SPECIFICITY PROTEIN"/>
    <property type="match status" value="1"/>
</dbReference>
<dbReference type="InterPro" id="IPR051212">
    <property type="entry name" value="Type-I_RE_S_subunit"/>
</dbReference>
<evidence type="ECO:0000256" key="3">
    <source>
        <dbReference type="ARBA" id="ARBA00023125"/>
    </source>
</evidence>
<dbReference type="InterPro" id="IPR044946">
    <property type="entry name" value="Restrct_endonuc_typeI_TRD_sf"/>
</dbReference>
<organism evidence="7">
    <name type="scientific">Citrobacter rodentium</name>
    <dbReference type="NCBI Taxonomy" id="67825"/>
    <lineage>
        <taxon>Bacteria</taxon>
        <taxon>Pseudomonadati</taxon>
        <taxon>Pseudomonadota</taxon>
        <taxon>Gammaproteobacteria</taxon>
        <taxon>Enterobacterales</taxon>
        <taxon>Enterobacteriaceae</taxon>
        <taxon>Citrobacter</taxon>
    </lineage>
</organism>
<feature type="coiled-coil region" evidence="4">
    <location>
        <begin position="502"/>
        <end position="529"/>
    </location>
</feature>
<dbReference type="SUPFAM" id="SSF116734">
    <property type="entry name" value="DNA methylase specificity domain"/>
    <property type="match status" value="2"/>
</dbReference>
<dbReference type="OMA" id="HESWERV"/>
<keyword evidence="4" id="KW-0175">Coiled coil</keyword>
<dbReference type="AlphaFoldDB" id="A0A482PPY6"/>
<feature type="transmembrane region" description="Helical" evidence="5">
    <location>
        <begin position="78"/>
        <end position="100"/>
    </location>
</feature>
<evidence type="ECO:0000256" key="1">
    <source>
        <dbReference type="ARBA" id="ARBA00010923"/>
    </source>
</evidence>
<reference evidence="7" key="1">
    <citation type="submission" date="2019-03" db="EMBL/GenBank/DDBJ databases">
        <title>Complete genome sequence of enteropathogenic Citrobacter rodentium strain DBS100.</title>
        <authorList>
            <person name="Popov G."/>
            <person name="Fiebig A."/>
            <person name="Shideler S."/>
            <person name="Coombes B."/>
            <person name="Savchenko A."/>
        </authorList>
    </citation>
    <scope>NUCLEOTIDE SEQUENCE</scope>
    <source>
        <strain evidence="7">DBS100</strain>
    </source>
</reference>
<feature type="domain" description="Type I restriction modification DNA specificity" evidence="6">
    <location>
        <begin position="9"/>
        <end position="159"/>
    </location>
</feature>
<proteinExistence type="inferred from homology"/>
<name>A0A482PPY6_CITRO</name>
<dbReference type="InterPro" id="IPR000055">
    <property type="entry name" value="Restrct_endonuc_typeI_TRD"/>
</dbReference>
<evidence type="ECO:0000256" key="2">
    <source>
        <dbReference type="ARBA" id="ARBA00022747"/>
    </source>
</evidence>
<feature type="coiled-coil region" evidence="4">
    <location>
        <begin position="384"/>
        <end position="414"/>
    </location>
</feature>
<comment type="similarity">
    <text evidence="1">Belongs to the type-I restriction system S methylase family.</text>
</comment>
<dbReference type="GO" id="GO:0009307">
    <property type="term" value="P:DNA restriction-modification system"/>
    <property type="evidence" value="ECO:0007669"/>
    <property type="project" value="UniProtKB-KW"/>
</dbReference>
<keyword evidence="5" id="KW-0472">Membrane</keyword>
<evidence type="ECO:0000256" key="4">
    <source>
        <dbReference type="SAM" id="Coils"/>
    </source>
</evidence>
<keyword evidence="5" id="KW-1133">Transmembrane helix</keyword>
<dbReference type="GO" id="GO:0003677">
    <property type="term" value="F:DNA binding"/>
    <property type="evidence" value="ECO:0007669"/>
    <property type="project" value="UniProtKB-KW"/>
</dbReference>
<keyword evidence="3" id="KW-0238">DNA-binding</keyword>
<gene>
    <name evidence="7" type="ORF">E2R62_13325</name>
</gene>
<sequence length="538" mass="60858">MATKNDFFRTVKLSELLITTKGRKPANVGDRSSVREIPYIDIKAFENNEITSYCSPENAVLCNETDVLMVWDGSRSGLVGMGIYGALGSTLVAISIPFILPQYIYYFLLSKFDELNNNTRGMGIPHIDPVYLGEIDFPITSVSNQEILYSKIDQLYNLIDDGFTKTEKALAQISILWSLRITEALSGKLTKNWRDSNSQGKPLPVDIISINNQLEETLPVLPSDWRYVKLSSVIESISYGTSKKCTYEPQETGVIRIPNIVNGEICDNDLKFANFTEKEKDKYSLKEDDILIIRSNGSLNLVGACARVKSKDTGYLFAGYLLRLRINLELVNPSYLKYALESPLLRKQIERIAKSSSGVNNINAEEIRSLIIPICSIEEQLVIVNELENIKYNLEAQQVQLRNLLEKSELTKKEIVKDAFSIGFKEMEVVGDELEDYITDIKLKKEKMLVAKKKNRSKKPRAGKMNNDRSLLDILKDAGKTLTVKELFANSKYNNEISSETVEAFYLELKELSNNKDIAIEEIRDGNTKIEDVITFRG</sequence>